<dbReference type="Proteomes" id="UP000198864">
    <property type="component" value="Unassembled WGS sequence"/>
</dbReference>
<proteinExistence type="predicted"/>
<organism evidence="1 2">
    <name type="scientific">Micromonospora saelicesensis</name>
    <dbReference type="NCBI Taxonomy" id="285676"/>
    <lineage>
        <taxon>Bacteria</taxon>
        <taxon>Bacillati</taxon>
        <taxon>Actinomycetota</taxon>
        <taxon>Actinomycetes</taxon>
        <taxon>Micromonosporales</taxon>
        <taxon>Micromonosporaceae</taxon>
        <taxon>Micromonospora</taxon>
    </lineage>
</organism>
<gene>
    <name evidence="1" type="ORF">GA0070561_6058</name>
</gene>
<dbReference type="EMBL" id="FMCR01000007">
    <property type="protein sequence ID" value="SCF38336.1"/>
    <property type="molecule type" value="Genomic_DNA"/>
</dbReference>
<evidence type="ECO:0000313" key="2">
    <source>
        <dbReference type="Proteomes" id="UP000198864"/>
    </source>
</evidence>
<protein>
    <recommendedName>
        <fullName evidence="3">Helix-turn-helix domain-containing protein</fullName>
    </recommendedName>
</protein>
<dbReference type="AlphaFoldDB" id="A0A1C4ZZM4"/>
<sequence length="124" mass="14505">MERQPSQGPRGDSEFADWIAAAAEISAAAERLLELEVELARRHGMTWEQVADALGVSRQSAWERFRTHSRWDRTHRLSRLRRVRRAAMFRRMALSQSEEFVAVLRQMMRAGHASSERRPPYDDR</sequence>
<evidence type="ECO:0000313" key="1">
    <source>
        <dbReference type="EMBL" id="SCF38336.1"/>
    </source>
</evidence>
<name>A0A1C4ZZM4_9ACTN</name>
<evidence type="ECO:0008006" key="3">
    <source>
        <dbReference type="Google" id="ProtNLM"/>
    </source>
</evidence>
<accession>A0A1C4ZZM4</accession>
<reference evidence="1 2" key="1">
    <citation type="submission" date="2016-06" db="EMBL/GenBank/DDBJ databases">
        <authorList>
            <person name="Kjaerup R.B."/>
            <person name="Dalgaard T.S."/>
            <person name="Juul-Madsen H.R."/>
        </authorList>
    </citation>
    <scope>NUCLEOTIDE SEQUENCE [LARGE SCALE GENOMIC DNA]</scope>
    <source>
        <strain evidence="1 2">DSM 44871</strain>
    </source>
</reference>